<keyword evidence="2" id="KW-0812">Transmembrane</keyword>
<gene>
    <name evidence="3" type="ORF">VTJ83DRAFT_6482</name>
</gene>
<keyword evidence="2" id="KW-0472">Membrane</keyword>
<comment type="caution">
    <text evidence="3">The sequence shown here is derived from an EMBL/GenBank/DDBJ whole genome shotgun (WGS) entry which is preliminary data.</text>
</comment>
<evidence type="ECO:0000313" key="4">
    <source>
        <dbReference type="Proteomes" id="UP001600064"/>
    </source>
</evidence>
<dbReference type="Proteomes" id="UP001600064">
    <property type="component" value="Unassembled WGS sequence"/>
</dbReference>
<reference evidence="3 4" key="1">
    <citation type="journal article" date="2024" name="Commun. Biol.">
        <title>Comparative genomic analysis of thermophilic fungi reveals convergent evolutionary adaptations and gene losses.</title>
        <authorList>
            <person name="Steindorff A.S."/>
            <person name="Aguilar-Pontes M.V."/>
            <person name="Robinson A.J."/>
            <person name="Andreopoulos B."/>
            <person name="LaButti K."/>
            <person name="Kuo A."/>
            <person name="Mondo S."/>
            <person name="Riley R."/>
            <person name="Otillar R."/>
            <person name="Haridas S."/>
            <person name="Lipzen A."/>
            <person name="Grimwood J."/>
            <person name="Schmutz J."/>
            <person name="Clum A."/>
            <person name="Reid I.D."/>
            <person name="Moisan M.C."/>
            <person name="Butler G."/>
            <person name="Nguyen T.T.M."/>
            <person name="Dewar K."/>
            <person name="Conant G."/>
            <person name="Drula E."/>
            <person name="Henrissat B."/>
            <person name="Hansel C."/>
            <person name="Singer S."/>
            <person name="Hutchinson M.I."/>
            <person name="de Vries R.P."/>
            <person name="Natvig D.O."/>
            <person name="Powell A.J."/>
            <person name="Tsang A."/>
            <person name="Grigoriev I.V."/>
        </authorList>
    </citation>
    <scope>NUCLEOTIDE SEQUENCE [LARGE SCALE GENOMIC DNA]</scope>
    <source>
        <strain evidence="3 4">ATCC 22073</strain>
    </source>
</reference>
<organism evidence="3 4">
    <name type="scientific">Remersonia thermophila</name>
    <dbReference type="NCBI Taxonomy" id="72144"/>
    <lineage>
        <taxon>Eukaryota</taxon>
        <taxon>Fungi</taxon>
        <taxon>Dikarya</taxon>
        <taxon>Ascomycota</taxon>
        <taxon>Pezizomycotina</taxon>
        <taxon>Sordariomycetes</taxon>
        <taxon>Sordariomycetidae</taxon>
        <taxon>Sordariales</taxon>
        <taxon>Sordariales incertae sedis</taxon>
        <taxon>Remersonia</taxon>
    </lineage>
</organism>
<dbReference type="PANTHER" id="PTHR12459:SF15">
    <property type="entry name" value="TRANSMEMBRANE PROTEIN 135"/>
    <property type="match status" value="1"/>
</dbReference>
<dbReference type="InterPro" id="IPR026749">
    <property type="entry name" value="Tmem135"/>
</dbReference>
<dbReference type="RefSeq" id="XP_070864109.1">
    <property type="nucleotide sequence ID" value="XM_071013198.1"/>
</dbReference>
<evidence type="ECO:0008006" key="5">
    <source>
        <dbReference type="Google" id="ProtNLM"/>
    </source>
</evidence>
<accession>A0ABR4D746</accession>
<evidence type="ECO:0000256" key="1">
    <source>
        <dbReference type="SAM" id="MobiDB-lite"/>
    </source>
</evidence>
<dbReference type="PANTHER" id="PTHR12459">
    <property type="entry name" value="TRANSMEMBRANE PROTEIN 135-RELATED"/>
    <property type="match status" value="1"/>
</dbReference>
<feature type="transmembrane region" description="Helical" evidence="2">
    <location>
        <begin position="371"/>
        <end position="393"/>
    </location>
</feature>
<dbReference type="GeneID" id="98127842"/>
<feature type="region of interest" description="Disordered" evidence="1">
    <location>
        <begin position="55"/>
        <end position="75"/>
    </location>
</feature>
<evidence type="ECO:0000313" key="3">
    <source>
        <dbReference type="EMBL" id="KAL2265382.1"/>
    </source>
</evidence>
<sequence length="506" mass="55173">MASAAAMSNAPRRWDRAIPPVLRPAVRAYLLGYASAVGPRLLTLVLRHLALARRSGRHTPKPPAGNDGKEAQTPSSFADDLRHVLGSALGWQRLPAFCGALVGGATLLEIPLRSVLARHAHGLSELARTRLARWLASFLSGWFSLRCMLQSKHTPSFTDVLPAASPDGKPVTVRYGGRTLDLTFLAVTAAVDTLLSTLWHRYRSSPSVRNRPPSSLLNRLDALAARLADPALFALSSGLVMWAWFYHPANLPRSYHRWISSAAAVDGRLITALQRCRDGSIVYGRDTGQAPLLQAMCDDYGWPREWGDPEKSVPFPCELVHMGVGPSCERHALSRFARSFRWAMATYLPISLALGARRARGPKILPAFRRALLGAARSSTFLASFIALFYYGVCLARTRIGPRLLGKDAAARQRIDGGLCVATGCLLCGWSVAVETAARKKAIALFVAPRALATLFPRRYDADKQWRETLAFAASVAVVVTAVRDPRGRPRVRGMVGSVVGSVFRE</sequence>
<dbReference type="EMBL" id="JAZGUE010000006">
    <property type="protein sequence ID" value="KAL2265382.1"/>
    <property type="molecule type" value="Genomic_DNA"/>
</dbReference>
<keyword evidence="4" id="KW-1185">Reference proteome</keyword>
<keyword evidence="2" id="KW-1133">Transmembrane helix</keyword>
<proteinExistence type="predicted"/>
<name>A0ABR4D746_9PEZI</name>
<evidence type="ECO:0000256" key="2">
    <source>
        <dbReference type="SAM" id="Phobius"/>
    </source>
</evidence>
<protein>
    <recommendedName>
        <fullName evidence="5">Integral membrane protein</fullName>
    </recommendedName>
</protein>